<accession>A0A058ZFH4</accession>
<protein>
    <submittedName>
        <fullName evidence="2">Uncharacterized protein</fullName>
    </submittedName>
</protein>
<evidence type="ECO:0000313" key="2">
    <source>
        <dbReference type="EMBL" id="KCV73104.1"/>
    </source>
</evidence>
<organism evidence="2">
    <name type="scientific">Fonticula alba</name>
    <name type="common">Slime mold</name>
    <dbReference type="NCBI Taxonomy" id="691883"/>
    <lineage>
        <taxon>Eukaryota</taxon>
        <taxon>Rotosphaerida</taxon>
        <taxon>Fonticulaceae</taxon>
        <taxon>Fonticula</taxon>
    </lineage>
</organism>
<dbReference type="EMBL" id="KB932201">
    <property type="protein sequence ID" value="KCV73104.1"/>
    <property type="molecule type" value="Genomic_DNA"/>
</dbReference>
<dbReference type="GeneID" id="20525374"/>
<reference evidence="2" key="1">
    <citation type="submission" date="2013-04" db="EMBL/GenBank/DDBJ databases">
        <title>The Genome Sequence of Fonticula alba ATCC 38817.</title>
        <authorList>
            <consortium name="The Broad Institute Genomics Platform"/>
            <person name="Russ C."/>
            <person name="Cuomo C."/>
            <person name="Burger G."/>
            <person name="Gray M.W."/>
            <person name="Holland P.W.H."/>
            <person name="King N."/>
            <person name="Lang F.B.F."/>
            <person name="Roger A.J."/>
            <person name="Ruiz-Trillo I."/>
            <person name="Brown M."/>
            <person name="Walker B."/>
            <person name="Young S."/>
            <person name="Zeng Q."/>
            <person name="Gargeya S."/>
            <person name="Fitzgerald M."/>
            <person name="Haas B."/>
            <person name="Abouelleil A."/>
            <person name="Allen A.W."/>
            <person name="Alvarado L."/>
            <person name="Arachchi H.M."/>
            <person name="Berlin A.M."/>
            <person name="Chapman S.B."/>
            <person name="Gainer-Dewar J."/>
            <person name="Goldberg J."/>
            <person name="Griggs A."/>
            <person name="Gujja S."/>
            <person name="Hansen M."/>
            <person name="Howarth C."/>
            <person name="Imamovic A."/>
            <person name="Ireland A."/>
            <person name="Larimer J."/>
            <person name="McCowan C."/>
            <person name="Murphy C."/>
            <person name="Pearson M."/>
            <person name="Poon T.W."/>
            <person name="Priest M."/>
            <person name="Roberts A."/>
            <person name="Saif S."/>
            <person name="Shea T."/>
            <person name="Sisk P."/>
            <person name="Sykes S."/>
            <person name="Wortman J."/>
            <person name="Nusbaum C."/>
            <person name="Birren B."/>
        </authorList>
    </citation>
    <scope>NUCLEOTIDE SEQUENCE [LARGE SCALE GENOMIC DNA]</scope>
    <source>
        <strain evidence="2">ATCC 38817</strain>
    </source>
</reference>
<sequence>MSLSRLSQLSATMAPNLLRMVWLPTASSTTAAAAATATATIPTRFVAPEVGSCGQSAATTDAPAAGGRPAVLRAVVGGRTALLPPSADGCSAQWPTCGSCSACLAPLLRVWVDHQADGPGPGATVSPLLGFSALQVLQCTSDQCESPQDASVASRLVVARDGAAPAFAGAGTSALAAAPGIPTDGQAEAHQHSLFTHPGLGRLLHASELELTAAGDANLLEADGGSLGSEGVSAEALAGATPSAAMASGAELRRLLRAATLPADGLELPTVSHLMSRQPDLEQLADSLAEVEGAAPLETVLQLSGRQPDTGIKAGGWPAWPDGDLPAGGLLGCECCAKGAACASPDASVLLMQIPAEAAGLGASSTGDDIEDDHDDGAAADTESSWYDQSYVGMVLACPSGKCVNFTWTSP</sequence>
<proteinExistence type="predicted"/>
<name>A0A058ZFH4_FONAL</name>
<keyword evidence="3" id="KW-1185">Reference proteome</keyword>
<dbReference type="Proteomes" id="UP000030693">
    <property type="component" value="Unassembled WGS sequence"/>
</dbReference>
<dbReference type="AlphaFoldDB" id="A0A058ZFH4"/>
<dbReference type="RefSeq" id="XP_009492805.1">
    <property type="nucleotide sequence ID" value="XM_009494530.1"/>
</dbReference>
<evidence type="ECO:0000256" key="1">
    <source>
        <dbReference type="SAM" id="MobiDB-lite"/>
    </source>
</evidence>
<evidence type="ECO:0000313" key="3">
    <source>
        <dbReference type="Proteomes" id="UP000030693"/>
    </source>
</evidence>
<feature type="region of interest" description="Disordered" evidence="1">
    <location>
        <begin position="362"/>
        <end position="381"/>
    </location>
</feature>
<gene>
    <name evidence="2" type="ORF">H696_00649</name>
</gene>